<evidence type="ECO:0000313" key="1">
    <source>
        <dbReference type="EMBL" id="RPF46621.1"/>
    </source>
</evidence>
<reference evidence="1 2" key="1">
    <citation type="submission" date="2018-11" db="EMBL/GenBank/DDBJ databases">
        <title>Genomic Encyclopedia of Type Strains, Phase IV (KMG-IV): sequencing the most valuable type-strain genomes for metagenomic binning, comparative biology and taxonomic classification.</title>
        <authorList>
            <person name="Goeker M."/>
        </authorList>
    </citation>
    <scope>NUCLEOTIDE SEQUENCE [LARGE SCALE GENOMIC DNA]</scope>
    <source>
        <strain evidence="1 2">DSM 102936</strain>
    </source>
</reference>
<protein>
    <recommendedName>
        <fullName evidence="3">Tetratricopeptide repeat protein</fullName>
    </recommendedName>
</protein>
<accession>A0A3N5BS88</accession>
<dbReference type="EMBL" id="RKRE01000002">
    <property type="protein sequence ID" value="RPF46621.1"/>
    <property type="molecule type" value="Genomic_DNA"/>
</dbReference>
<sequence>MLRSCSQWRPVKRRKGICFAMADLLAAAGLRDEAEAIYHAVMTAMPDWHFGRYRYALFLMRDREDEAMAVLRELVAAKETVDEETYREFPLARGSRTGDD</sequence>
<evidence type="ECO:0008006" key="3">
    <source>
        <dbReference type="Google" id="ProtNLM"/>
    </source>
</evidence>
<dbReference type="AlphaFoldDB" id="A0A3N5BS88"/>
<keyword evidence="2" id="KW-1185">Reference proteome</keyword>
<name>A0A3N5BS88_9THEO</name>
<comment type="caution">
    <text evidence="1">The sequence shown here is derived from an EMBL/GenBank/DDBJ whole genome shotgun (WGS) entry which is preliminary data.</text>
</comment>
<evidence type="ECO:0000313" key="2">
    <source>
        <dbReference type="Proteomes" id="UP000282654"/>
    </source>
</evidence>
<proteinExistence type="predicted"/>
<organism evidence="1 2">
    <name type="scientific">Thermodesulfitimonas autotrophica</name>
    <dbReference type="NCBI Taxonomy" id="1894989"/>
    <lineage>
        <taxon>Bacteria</taxon>
        <taxon>Bacillati</taxon>
        <taxon>Bacillota</taxon>
        <taxon>Clostridia</taxon>
        <taxon>Thermoanaerobacterales</taxon>
        <taxon>Thermoanaerobacteraceae</taxon>
        <taxon>Thermodesulfitimonas</taxon>
    </lineage>
</organism>
<gene>
    <name evidence="1" type="ORF">EDD75_0869</name>
</gene>
<dbReference type="Proteomes" id="UP000282654">
    <property type="component" value="Unassembled WGS sequence"/>
</dbReference>